<feature type="transmembrane region" description="Helical" evidence="7">
    <location>
        <begin position="106"/>
        <end position="123"/>
    </location>
</feature>
<dbReference type="InterPro" id="IPR050469">
    <property type="entry name" value="Diguanylate_Cyclase"/>
</dbReference>
<comment type="caution">
    <text evidence="9">The sequence shown here is derived from an EMBL/GenBank/DDBJ whole genome shotgun (WGS) entry which is preliminary data.</text>
</comment>
<keyword evidence="5 7" id="KW-0472">Membrane</keyword>
<evidence type="ECO:0000256" key="6">
    <source>
        <dbReference type="SAM" id="MobiDB-lite"/>
    </source>
</evidence>
<dbReference type="CDD" id="cd01949">
    <property type="entry name" value="GGDEF"/>
    <property type="match status" value="1"/>
</dbReference>
<dbReference type="Proteomes" id="UP001595748">
    <property type="component" value="Unassembled WGS sequence"/>
</dbReference>
<dbReference type="GO" id="GO:0052621">
    <property type="term" value="F:diguanylate cyclase activity"/>
    <property type="evidence" value="ECO:0007669"/>
    <property type="project" value="UniProtKB-EC"/>
</dbReference>
<comment type="subcellular location">
    <subcellularLocation>
        <location evidence="1">Cell membrane</location>
        <topology evidence="1">Multi-pass membrane protein</topology>
    </subcellularLocation>
</comment>
<dbReference type="EC" id="2.7.7.65" evidence="9"/>
<dbReference type="InterPro" id="IPR043128">
    <property type="entry name" value="Rev_trsase/Diguanyl_cyclase"/>
</dbReference>
<dbReference type="PANTHER" id="PTHR45138:SF9">
    <property type="entry name" value="DIGUANYLATE CYCLASE DGCM-RELATED"/>
    <property type="match status" value="1"/>
</dbReference>
<dbReference type="SMART" id="SM00267">
    <property type="entry name" value="GGDEF"/>
    <property type="match status" value="1"/>
</dbReference>
<dbReference type="NCBIfam" id="TIGR00254">
    <property type="entry name" value="GGDEF"/>
    <property type="match status" value="1"/>
</dbReference>
<dbReference type="InterPro" id="IPR000160">
    <property type="entry name" value="GGDEF_dom"/>
</dbReference>
<feature type="transmembrane region" description="Helical" evidence="7">
    <location>
        <begin position="7"/>
        <end position="27"/>
    </location>
</feature>
<feature type="transmembrane region" description="Helical" evidence="7">
    <location>
        <begin position="72"/>
        <end position="94"/>
    </location>
</feature>
<evidence type="ECO:0000256" key="4">
    <source>
        <dbReference type="ARBA" id="ARBA00022989"/>
    </source>
</evidence>
<evidence type="ECO:0000313" key="10">
    <source>
        <dbReference type="Proteomes" id="UP001595748"/>
    </source>
</evidence>
<evidence type="ECO:0000256" key="1">
    <source>
        <dbReference type="ARBA" id="ARBA00004651"/>
    </source>
</evidence>
<feature type="compositionally biased region" description="Pro residues" evidence="6">
    <location>
        <begin position="356"/>
        <end position="367"/>
    </location>
</feature>
<dbReference type="InterPro" id="IPR011620">
    <property type="entry name" value="Sig_transdc_His_kinase_LytS_TM"/>
</dbReference>
<keyword evidence="10" id="KW-1185">Reference proteome</keyword>
<dbReference type="Gene3D" id="3.30.70.270">
    <property type="match status" value="1"/>
</dbReference>
<dbReference type="EMBL" id="JBHRZF010000064">
    <property type="protein sequence ID" value="MFC3860341.1"/>
    <property type="molecule type" value="Genomic_DNA"/>
</dbReference>
<evidence type="ECO:0000256" key="5">
    <source>
        <dbReference type="ARBA" id="ARBA00023136"/>
    </source>
</evidence>
<evidence type="ECO:0000256" key="3">
    <source>
        <dbReference type="ARBA" id="ARBA00022692"/>
    </source>
</evidence>
<dbReference type="SUPFAM" id="SSF55073">
    <property type="entry name" value="Nucleotide cyclase"/>
    <property type="match status" value="1"/>
</dbReference>
<name>A0ABV8A529_9DEIO</name>
<evidence type="ECO:0000313" key="9">
    <source>
        <dbReference type="EMBL" id="MFC3860341.1"/>
    </source>
</evidence>
<keyword evidence="9" id="KW-0808">Transferase</keyword>
<keyword evidence="3 7" id="KW-0812">Transmembrane</keyword>
<reference evidence="10" key="1">
    <citation type="journal article" date="2019" name="Int. J. Syst. Evol. Microbiol.">
        <title>The Global Catalogue of Microorganisms (GCM) 10K type strain sequencing project: providing services to taxonomists for standard genome sequencing and annotation.</title>
        <authorList>
            <consortium name="The Broad Institute Genomics Platform"/>
            <consortium name="The Broad Institute Genome Sequencing Center for Infectious Disease"/>
            <person name="Wu L."/>
            <person name="Ma J."/>
        </authorList>
    </citation>
    <scope>NUCLEOTIDE SEQUENCE [LARGE SCALE GENOMIC DNA]</scope>
    <source>
        <strain evidence="10">CCTCC AB 2013263</strain>
    </source>
</reference>
<organism evidence="9 10">
    <name type="scientific">Deinococcus antarcticus</name>
    <dbReference type="NCBI Taxonomy" id="1298767"/>
    <lineage>
        <taxon>Bacteria</taxon>
        <taxon>Thermotogati</taxon>
        <taxon>Deinococcota</taxon>
        <taxon>Deinococci</taxon>
        <taxon>Deinococcales</taxon>
        <taxon>Deinococcaceae</taxon>
        <taxon>Deinococcus</taxon>
    </lineage>
</organism>
<protein>
    <submittedName>
        <fullName evidence="9">Diguanylate cyclase</fullName>
        <ecNumber evidence="9">2.7.7.65</ecNumber>
    </submittedName>
</protein>
<dbReference type="Pfam" id="PF00990">
    <property type="entry name" value="GGDEF"/>
    <property type="match status" value="1"/>
</dbReference>
<evidence type="ECO:0000256" key="7">
    <source>
        <dbReference type="SAM" id="Phobius"/>
    </source>
</evidence>
<evidence type="ECO:0000256" key="2">
    <source>
        <dbReference type="ARBA" id="ARBA00022475"/>
    </source>
</evidence>
<sequence>MLELISALFPNLCIMVTLLFISTTLLPQDAARLTFGRKVLITLCMALCMAMIPLLLYRYSVPLGPGRFDLRYVPIALGTLWGGPLAGLVVALPLMGLRVYEMNSGTLSALISIGVLILLATLTRPRLNLRHRNRHLNLRDLPRVTQVFSLNAIGTVFAVNGVATFSQIYLPLLIMNVAGLYVASAVVQHRLGILSTLRTALAQSRLDALTGLANRRQFDEDLAELQPGETLLMLDIDHFKAINDFHGHTAGDAVLREMGRFLGSALRGSDSAYRFGGEEFAVILRGDSPPSVTQISERLRQQVAALPPAAPSLRPITVSIGAAVHTGHPPQDTLRHADQALYRAKNGGRNRSVLWEPPPPAPPAETA</sequence>
<proteinExistence type="predicted"/>
<feature type="domain" description="GGDEF" evidence="8">
    <location>
        <begin position="227"/>
        <end position="357"/>
    </location>
</feature>
<feature type="transmembrane region" description="Helical" evidence="7">
    <location>
        <begin position="144"/>
        <end position="162"/>
    </location>
</feature>
<gene>
    <name evidence="9" type="ORF">ACFOPQ_06130</name>
</gene>
<dbReference type="InterPro" id="IPR029787">
    <property type="entry name" value="Nucleotide_cyclase"/>
</dbReference>
<keyword evidence="2" id="KW-1003">Cell membrane</keyword>
<evidence type="ECO:0000259" key="8">
    <source>
        <dbReference type="PROSITE" id="PS50887"/>
    </source>
</evidence>
<keyword evidence="4 7" id="KW-1133">Transmembrane helix</keyword>
<accession>A0ABV8A529</accession>
<feature type="transmembrane region" description="Helical" evidence="7">
    <location>
        <begin position="39"/>
        <end position="60"/>
    </location>
</feature>
<feature type="region of interest" description="Disordered" evidence="6">
    <location>
        <begin position="347"/>
        <end position="367"/>
    </location>
</feature>
<keyword evidence="9" id="KW-0548">Nucleotidyltransferase</keyword>
<dbReference type="Pfam" id="PF07694">
    <property type="entry name" value="5TM-5TMR_LYT"/>
    <property type="match status" value="1"/>
</dbReference>
<dbReference type="RefSeq" id="WP_380076491.1">
    <property type="nucleotide sequence ID" value="NZ_JBHRZF010000064.1"/>
</dbReference>
<dbReference type="PANTHER" id="PTHR45138">
    <property type="entry name" value="REGULATORY COMPONENTS OF SENSORY TRANSDUCTION SYSTEM"/>
    <property type="match status" value="1"/>
</dbReference>
<dbReference type="PROSITE" id="PS50887">
    <property type="entry name" value="GGDEF"/>
    <property type="match status" value="1"/>
</dbReference>